<proteinExistence type="predicted"/>
<organism evidence="3 4">
    <name type="scientific">Ectocarpus siliculosus</name>
    <name type="common">Brown alga</name>
    <name type="synonym">Conferva siliculosa</name>
    <dbReference type="NCBI Taxonomy" id="2880"/>
    <lineage>
        <taxon>Eukaryota</taxon>
        <taxon>Sar</taxon>
        <taxon>Stramenopiles</taxon>
        <taxon>Ochrophyta</taxon>
        <taxon>PX clade</taxon>
        <taxon>Phaeophyceae</taxon>
        <taxon>Ectocarpales</taxon>
        <taxon>Ectocarpaceae</taxon>
        <taxon>Ectocarpus</taxon>
    </lineage>
</organism>
<evidence type="ECO:0000313" key="3">
    <source>
        <dbReference type="EMBL" id="CBN79343.1"/>
    </source>
</evidence>
<dbReference type="SUPFAM" id="SSF74853">
    <property type="entry name" value="Lamin A/C globular tail domain"/>
    <property type="match status" value="1"/>
</dbReference>
<dbReference type="AlphaFoldDB" id="D8LHR1"/>
<dbReference type="InterPro" id="IPR036415">
    <property type="entry name" value="Lamin_tail_dom_sf"/>
</dbReference>
<dbReference type="Proteomes" id="UP000002630">
    <property type="component" value="Linkage Group LG08"/>
</dbReference>
<keyword evidence="4" id="KW-1185">Reference proteome</keyword>
<dbReference type="EMBL" id="FN648373">
    <property type="protein sequence ID" value="CBN79343.1"/>
    <property type="molecule type" value="Genomic_DNA"/>
</dbReference>
<sequence length="519" mass="55725">MATAAFHVPSVPRSLLLPGLDTHQVQEEDDVPTDPTPPGSHWLFRPPPFIAHADLEAETVTIRNPSVWRGANLAGYTLTDRLQRHTYHFPERFVLRARTSLTLYCCPGKFSEGALHNLPQPFLLWHNQDGSLRRKEVMENSGETLVLSDAKGNEVAVLEVPGTDGEETSRTLPGVKRSQVLALRTLVLSLCYLRLVCTGLAAARVTVHPDVFLLVTALAHVFDILSRWASSRPGVPMDDFGVVLATMGDRFSYLVLLGSLVLLDKDPRHSQIFGGMLALDMTANWLQLSVASISNGSHPLAGTLVSGRGAAPDFATHIMLTHPVELTLVSLGSEAFLVWSYLVASSDLPLGLRAMVAKAGDFLSSLFTELLSSFSPSSSSSSSFLSSDIADEEVASILISGEETTTAAEDGGVFGGFEPNRIDSAALGLGEDLGVREAEDDGDGSPFSTAWKAVWMTLMVCCAARQLLSCIQALISMSSLSSGVIADAAGKDMQRRHPRSRRSSGGGGSSRGRSRSRAR</sequence>
<feature type="region of interest" description="Disordered" evidence="1">
    <location>
        <begin position="489"/>
        <end position="519"/>
    </location>
</feature>
<gene>
    <name evidence="3" type="ORF">Esi_0198_0042</name>
</gene>
<accession>D8LHR1</accession>
<dbReference type="Gene3D" id="2.60.40.1260">
    <property type="entry name" value="Lamin Tail domain"/>
    <property type="match status" value="1"/>
</dbReference>
<reference evidence="3 4" key="1">
    <citation type="journal article" date="2010" name="Nature">
        <title>The Ectocarpus genome and the independent evolution of multicellularity in brown algae.</title>
        <authorList>
            <person name="Cock J.M."/>
            <person name="Sterck L."/>
            <person name="Rouze P."/>
            <person name="Scornet D."/>
            <person name="Allen A.E."/>
            <person name="Amoutzias G."/>
            <person name="Anthouard V."/>
            <person name="Artiguenave F."/>
            <person name="Aury J.M."/>
            <person name="Badger J.H."/>
            <person name="Beszteri B."/>
            <person name="Billiau K."/>
            <person name="Bonnet E."/>
            <person name="Bothwell J.H."/>
            <person name="Bowler C."/>
            <person name="Boyen C."/>
            <person name="Brownlee C."/>
            <person name="Carrano C.J."/>
            <person name="Charrier B."/>
            <person name="Cho G.Y."/>
            <person name="Coelho S.M."/>
            <person name="Collen J."/>
            <person name="Corre E."/>
            <person name="Da Silva C."/>
            <person name="Delage L."/>
            <person name="Delaroque N."/>
            <person name="Dittami S.M."/>
            <person name="Doulbeau S."/>
            <person name="Elias M."/>
            <person name="Farnham G."/>
            <person name="Gachon C.M."/>
            <person name="Gschloessl B."/>
            <person name="Heesch S."/>
            <person name="Jabbari K."/>
            <person name="Jubin C."/>
            <person name="Kawai H."/>
            <person name="Kimura K."/>
            <person name="Kloareg B."/>
            <person name="Kupper F.C."/>
            <person name="Lang D."/>
            <person name="Le Bail A."/>
            <person name="Leblanc C."/>
            <person name="Lerouge P."/>
            <person name="Lohr M."/>
            <person name="Lopez P.J."/>
            <person name="Martens C."/>
            <person name="Maumus F."/>
            <person name="Michel G."/>
            <person name="Miranda-Saavedra D."/>
            <person name="Morales J."/>
            <person name="Moreau H."/>
            <person name="Motomura T."/>
            <person name="Nagasato C."/>
            <person name="Napoli C.A."/>
            <person name="Nelson D.R."/>
            <person name="Nyvall-Collen P."/>
            <person name="Peters A.F."/>
            <person name="Pommier C."/>
            <person name="Potin P."/>
            <person name="Poulain J."/>
            <person name="Quesneville H."/>
            <person name="Read B."/>
            <person name="Rensing S.A."/>
            <person name="Ritter A."/>
            <person name="Rousvoal S."/>
            <person name="Samanta M."/>
            <person name="Samson G."/>
            <person name="Schroeder D.C."/>
            <person name="Segurens B."/>
            <person name="Strittmatter M."/>
            <person name="Tonon T."/>
            <person name="Tregear J.W."/>
            <person name="Valentin K."/>
            <person name="von Dassow P."/>
            <person name="Yamagishi T."/>
            <person name="Van de Peer Y."/>
            <person name="Wincker P."/>
        </authorList>
    </citation>
    <scope>NUCLEOTIDE SEQUENCE [LARGE SCALE GENOMIC DNA]</scope>
    <source>
        <strain evidence="4">Ec32 / CCAP1310/4</strain>
    </source>
</reference>
<name>D8LHR1_ECTSI</name>
<feature type="domain" description="LTD" evidence="2">
    <location>
        <begin position="45"/>
        <end position="164"/>
    </location>
</feature>
<dbReference type="EMBL" id="FN649733">
    <property type="protein sequence ID" value="CBN79343.1"/>
    <property type="molecule type" value="Genomic_DNA"/>
</dbReference>
<dbReference type="eggNOG" id="ENOG502R4IT">
    <property type="taxonomic scope" value="Eukaryota"/>
</dbReference>
<evidence type="ECO:0000256" key="1">
    <source>
        <dbReference type="SAM" id="MobiDB-lite"/>
    </source>
</evidence>
<protein>
    <recommendedName>
        <fullName evidence="2">LTD domain-containing protein</fullName>
    </recommendedName>
</protein>
<dbReference type="InterPro" id="IPR001322">
    <property type="entry name" value="Lamin_tail_dom"/>
</dbReference>
<dbReference type="InParanoid" id="D8LHR1"/>
<dbReference type="PROSITE" id="PS51841">
    <property type="entry name" value="LTD"/>
    <property type="match status" value="1"/>
</dbReference>
<evidence type="ECO:0000313" key="4">
    <source>
        <dbReference type="Proteomes" id="UP000002630"/>
    </source>
</evidence>
<evidence type="ECO:0000259" key="2">
    <source>
        <dbReference type="PROSITE" id="PS51841"/>
    </source>
</evidence>
<dbReference type="OrthoDB" id="10296395at2759"/>